<evidence type="ECO:0000259" key="2">
    <source>
        <dbReference type="Pfam" id="PF02579"/>
    </source>
</evidence>
<dbReference type="Gene3D" id="3.30.420.130">
    <property type="entry name" value="Dinitrogenase iron-molybdenum cofactor biosynthesis domain"/>
    <property type="match status" value="1"/>
</dbReference>
<reference evidence="3 4" key="1">
    <citation type="journal article" date="2016" name="BMC Genomics">
        <title>Combined genomic and structural analyses of a cultured magnetotactic bacterium reveals its niche adaptation to a dynamic environment.</title>
        <authorList>
            <person name="Araujo A.C."/>
            <person name="Morillo V."/>
            <person name="Cypriano J."/>
            <person name="Teixeira L.C."/>
            <person name="Leao P."/>
            <person name="Lyra S."/>
            <person name="Almeida L.G."/>
            <person name="Bazylinski D.A."/>
            <person name="Vasconcellos A.T."/>
            <person name="Abreu F."/>
            <person name="Lins U."/>
        </authorList>
    </citation>
    <scope>NUCLEOTIDE SEQUENCE [LARGE SCALE GENOMIC DNA]</scope>
    <source>
        <strain evidence="3 4">IT-1</strain>
    </source>
</reference>
<dbReference type="STRING" id="1434232.MAIT1_01954"/>
<keyword evidence="4" id="KW-1185">Reference proteome</keyword>
<accession>A0A1Y2K2L2</accession>
<feature type="domain" description="Dinitrogenase iron-molybdenum cofactor biosynthesis" evidence="2">
    <location>
        <begin position="27"/>
        <end position="114"/>
    </location>
</feature>
<proteinExistence type="predicted"/>
<keyword evidence="1" id="KW-0535">Nitrogen fixation</keyword>
<dbReference type="AlphaFoldDB" id="A0A1Y2K2L2"/>
<evidence type="ECO:0000256" key="1">
    <source>
        <dbReference type="ARBA" id="ARBA00023231"/>
    </source>
</evidence>
<dbReference type="Proteomes" id="UP000194003">
    <property type="component" value="Unassembled WGS sequence"/>
</dbReference>
<evidence type="ECO:0000313" key="3">
    <source>
        <dbReference type="EMBL" id="OSM01897.1"/>
    </source>
</evidence>
<dbReference type="InterPro" id="IPR036105">
    <property type="entry name" value="DiNase_FeMo-co_biosyn_sf"/>
</dbReference>
<sequence length="122" mass="13615">MIFLTESRYTPQERKSMKVAITSQNRKSVTQHAGKCRNYWLYTVEAGVVVNKELLELPMGQAFHDWPHGQPHPIDGVDLYITASVGQGLRNRLAQNGTHVVITEQTDLELALEEGLASLAAE</sequence>
<name>A0A1Y2K2L2_9PROT</name>
<dbReference type="EMBL" id="LVJN01000020">
    <property type="protein sequence ID" value="OSM01897.1"/>
    <property type="molecule type" value="Genomic_DNA"/>
</dbReference>
<comment type="caution">
    <text evidence="3">The sequence shown here is derived from an EMBL/GenBank/DDBJ whole genome shotgun (WGS) entry which is preliminary data.</text>
</comment>
<dbReference type="InterPro" id="IPR003731">
    <property type="entry name" value="Di-Nase_FeMo-co_biosynth"/>
</dbReference>
<protein>
    <submittedName>
        <fullName evidence="3">Putative nitrogen fixation-like protein</fullName>
    </submittedName>
</protein>
<dbReference type="SUPFAM" id="SSF53146">
    <property type="entry name" value="Nitrogenase accessory factor-like"/>
    <property type="match status" value="1"/>
</dbReference>
<evidence type="ECO:0000313" key="4">
    <source>
        <dbReference type="Proteomes" id="UP000194003"/>
    </source>
</evidence>
<gene>
    <name evidence="3" type="ORF">MAIT1_01954</name>
</gene>
<dbReference type="Pfam" id="PF02579">
    <property type="entry name" value="Nitro_FeMo-Co"/>
    <property type="match status" value="1"/>
</dbReference>
<organism evidence="3 4">
    <name type="scientific">Magnetofaba australis IT-1</name>
    <dbReference type="NCBI Taxonomy" id="1434232"/>
    <lineage>
        <taxon>Bacteria</taxon>
        <taxon>Pseudomonadati</taxon>
        <taxon>Pseudomonadota</taxon>
        <taxon>Magnetococcia</taxon>
        <taxon>Magnetococcales</taxon>
        <taxon>Magnetococcaceae</taxon>
        <taxon>Magnetofaba</taxon>
    </lineage>
</organism>